<dbReference type="Proteomes" id="UP000243140">
    <property type="component" value="Unassembled WGS sequence"/>
</dbReference>
<dbReference type="EMBL" id="MVHV01000015">
    <property type="protein sequence ID" value="ORA80917.1"/>
    <property type="molecule type" value="Genomic_DNA"/>
</dbReference>
<dbReference type="RefSeq" id="WP_071510717.1">
    <property type="nucleotide sequence ID" value="NZ_CP060015.1"/>
</dbReference>
<comment type="caution">
    <text evidence="1">The sequence shown here is derived from an EMBL/GenBank/DDBJ whole genome shotgun (WGS) entry which is preliminary data.</text>
</comment>
<evidence type="ECO:0000313" key="1">
    <source>
        <dbReference type="EMBL" id="ORA80917.1"/>
    </source>
</evidence>
<gene>
    <name evidence="1" type="ORF">BST29_15605</name>
</gene>
<protein>
    <submittedName>
        <fullName evidence="1">Uncharacterized protein</fullName>
    </submittedName>
</protein>
<name>A0ABX3SQY2_MYCMA</name>
<reference evidence="1 2" key="1">
    <citation type="submission" date="2017-02" db="EMBL/GenBank/DDBJ databases">
        <title>The new phylogeny of genus Mycobacterium.</title>
        <authorList>
            <person name="Tortoli E."/>
            <person name="Trovato A."/>
            <person name="Cirillo D.M."/>
        </authorList>
    </citation>
    <scope>NUCLEOTIDE SEQUENCE [LARGE SCALE GENOMIC DNA]</scope>
    <source>
        <strain evidence="1 2">IP1130001</strain>
    </source>
</reference>
<accession>A0ABX3SQY2</accession>
<proteinExistence type="predicted"/>
<organism evidence="1 2">
    <name type="scientific">Mycobacterium malmoense</name>
    <dbReference type="NCBI Taxonomy" id="1780"/>
    <lineage>
        <taxon>Bacteria</taxon>
        <taxon>Bacillati</taxon>
        <taxon>Actinomycetota</taxon>
        <taxon>Actinomycetes</taxon>
        <taxon>Mycobacteriales</taxon>
        <taxon>Mycobacteriaceae</taxon>
        <taxon>Mycobacterium</taxon>
    </lineage>
</organism>
<keyword evidence="2" id="KW-1185">Reference proteome</keyword>
<sequence length="67" mass="7530">MSQLRQAKALANPAQPHSALIHELERYIEAHNPDVTDVDVVSVTDTGQADKSHKPVRHWYHVTYEAG</sequence>
<evidence type="ECO:0000313" key="2">
    <source>
        <dbReference type="Proteomes" id="UP000243140"/>
    </source>
</evidence>